<dbReference type="EMBL" id="BAAALT010000003">
    <property type="protein sequence ID" value="GAA1784390.1"/>
    <property type="molecule type" value="Genomic_DNA"/>
</dbReference>
<reference evidence="1 2" key="1">
    <citation type="journal article" date="2019" name="Int. J. Syst. Evol. Microbiol.">
        <title>The Global Catalogue of Microorganisms (GCM) 10K type strain sequencing project: providing services to taxonomists for standard genome sequencing and annotation.</title>
        <authorList>
            <consortium name="The Broad Institute Genomics Platform"/>
            <consortium name="The Broad Institute Genome Sequencing Center for Infectious Disease"/>
            <person name="Wu L."/>
            <person name="Ma J."/>
        </authorList>
    </citation>
    <scope>NUCLEOTIDE SEQUENCE [LARGE SCALE GENOMIC DNA]</scope>
    <source>
        <strain evidence="1 2">JCM 13250</strain>
    </source>
</reference>
<keyword evidence="2" id="KW-1185">Reference proteome</keyword>
<evidence type="ECO:0000313" key="2">
    <source>
        <dbReference type="Proteomes" id="UP001500218"/>
    </source>
</evidence>
<proteinExistence type="predicted"/>
<accession>A0ABN2LDF1</accession>
<protein>
    <submittedName>
        <fullName evidence="1">Uncharacterized protein</fullName>
    </submittedName>
</protein>
<dbReference type="RefSeq" id="WP_344125369.1">
    <property type="nucleotide sequence ID" value="NZ_BAAALT010000003.1"/>
</dbReference>
<sequence>MRVLFDGDVWVHYGQIYVIDDELPDMTAAFQGQSNGLCGGVEPGALFLMTGTHTGTLRFTIEAHDSAPPAAGDGWEEVVETTFVPGASVSLVQWAGEQGWDLDLDPSTDYRARYCATGFGMAREPRDDHDGPAPDRYLLMFWPAVVAPDAVLRQTTPYAAYWHDWARKLPPPGRRVAV</sequence>
<name>A0ABN2LDF1_9ACTN</name>
<gene>
    <name evidence="1" type="ORF">GCM10009682_03230</name>
</gene>
<comment type="caution">
    <text evidence="1">The sequence shown here is derived from an EMBL/GenBank/DDBJ whole genome shotgun (WGS) entry which is preliminary data.</text>
</comment>
<organism evidence="1 2">
    <name type="scientific">Luedemannella flava</name>
    <dbReference type="NCBI Taxonomy" id="349316"/>
    <lineage>
        <taxon>Bacteria</taxon>
        <taxon>Bacillati</taxon>
        <taxon>Actinomycetota</taxon>
        <taxon>Actinomycetes</taxon>
        <taxon>Micromonosporales</taxon>
        <taxon>Micromonosporaceae</taxon>
        <taxon>Luedemannella</taxon>
    </lineage>
</organism>
<evidence type="ECO:0000313" key="1">
    <source>
        <dbReference type="EMBL" id="GAA1784390.1"/>
    </source>
</evidence>
<dbReference type="Proteomes" id="UP001500218">
    <property type="component" value="Unassembled WGS sequence"/>
</dbReference>